<organism evidence="2 3">
    <name type="scientific">Saccharolobus islandicus (strain L.S.2.15 / Lassen #1)</name>
    <name type="common">Sulfolobus islandicus</name>
    <dbReference type="NCBI Taxonomy" id="429572"/>
    <lineage>
        <taxon>Archaea</taxon>
        <taxon>Thermoproteota</taxon>
        <taxon>Thermoprotei</taxon>
        <taxon>Sulfolobales</taxon>
        <taxon>Sulfolobaceae</taxon>
        <taxon>Saccharolobus</taxon>
    </lineage>
</organism>
<dbReference type="AlphaFoldDB" id="C3MJS5"/>
<keyword evidence="1" id="KW-0472">Membrane</keyword>
<dbReference type="RefSeq" id="WP_012714174.1">
    <property type="nucleotide sequence ID" value="NC_012589.1"/>
</dbReference>
<dbReference type="Proteomes" id="UP000001747">
    <property type="component" value="Chromosome"/>
</dbReference>
<sequence length="570" mass="63778">MKKGISSILGAIIIIQIVVLSAGLILYLTSLNAKMSSIAYSQIHKELQNTPISVVPTYQGPMIFSSSASHLTITYIIYPNGQVVHTNIPITQNGVYINFAGYPWSIVVLNDGNWYNISANDRLIDPNITALGEIRIYEPYSYTINQGKINLSYLITPPLYGKNLDPANWNLLSESPASYTPYGIQNSIIFTPENSSIPIVANLTSGFQYFDIAIPYANQVFVGVLQGATPGIYYTKNSPQFSYYLPLEFGISYQVDYLVPVYNATFKYSTWVDGATYYVTLSYVTYNMIYFMKENNYIIKSYQGEIQLLGYKFLGYLIASKIDYGSAEFGLWSPLIGTSISDVPIPGYNNYTLYSGVMINASYTVFNESGVIPPSASIIPLQGGNEYLNSSNITEESLVSVEMMISGGNLDYNSSGTPIPNVMNYTYFWYFFNPQINPNNVNLIISITPNSQISVALRDYGEFIYPNFGYVAYSLAEKYSVTHNYVGLNGGPPLTVVKDYVAGTLINSSNEGYLPLGYPVVSANYEYMVIPQNYNQYTETAIYQYFRAINSQIEYDLPFIIMIPENVYYP</sequence>
<gene>
    <name evidence="2" type="ordered locus">LS215_2242</name>
</gene>
<dbReference type="NCBIfam" id="TIGR02537">
    <property type="entry name" value="arch_flag_Nterm"/>
    <property type="match status" value="1"/>
</dbReference>
<dbReference type="KEGG" id="sis:LS215_2242"/>
<dbReference type="InterPro" id="IPR013373">
    <property type="entry name" value="Flagellin/pilin_N_arc"/>
</dbReference>
<dbReference type="GeneID" id="7798225"/>
<dbReference type="HOGENOM" id="CLU_477883_0_0_2"/>
<keyword evidence="1" id="KW-0812">Transmembrane</keyword>
<evidence type="ECO:0000256" key="1">
    <source>
        <dbReference type="SAM" id="Phobius"/>
    </source>
</evidence>
<keyword evidence="1" id="KW-1133">Transmembrane helix</keyword>
<reference evidence="2 3" key="1">
    <citation type="journal article" date="2009" name="Proc. Natl. Acad. Sci. U.S.A.">
        <title>Biogeography of the Sulfolobus islandicus pan-genome.</title>
        <authorList>
            <person name="Reno M.L."/>
            <person name="Held N.L."/>
            <person name="Fields C.J."/>
            <person name="Burke P.V."/>
            <person name="Whitaker R.J."/>
        </authorList>
    </citation>
    <scope>NUCLEOTIDE SEQUENCE [LARGE SCALE GENOMIC DNA]</scope>
    <source>
        <strain evidence="3">L.S.2.15 / Lassen #1</strain>
    </source>
</reference>
<accession>C3MJS5</accession>
<evidence type="ECO:0000313" key="2">
    <source>
        <dbReference type="EMBL" id="ACP36228.1"/>
    </source>
</evidence>
<feature type="transmembrane region" description="Helical" evidence="1">
    <location>
        <begin position="7"/>
        <end position="28"/>
    </location>
</feature>
<evidence type="ECO:0000313" key="3">
    <source>
        <dbReference type="Proteomes" id="UP000001747"/>
    </source>
</evidence>
<dbReference type="OrthoDB" id="37023at2157"/>
<dbReference type="EMBL" id="CP001399">
    <property type="protein sequence ID" value="ACP36228.1"/>
    <property type="molecule type" value="Genomic_DNA"/>
</dbReference>
<protein>
    <submittedName>
        <fullName evidence="2">Uncharacterized protein</fullName>
    </submittedName>
</protein>
<name>C3MJS5_SACI2</name>
<proteinExistence type="predicted"/>